<dbReference type="InterPro" id="IPR036085">
    <property type="entry name" value="PAZ_dom_sf"/>
</dbReference>
<dbReference type="InterPro" id="IPR012337">
    <property type="entry name" value="RNaseH-like_sf"/>
</dbReference>
<dbReference type="SUPFAM" id="SSF101690">
    <property type="entry name" value="PAZ domain"/>
    <property type="match status" value="1"/>
</dbReference>
<dbReference type="Gene3D" id="3.40.50.2300">
    <property type="match status" value="1"/>
</dbReference>
<dbReference type="InterPro" id="IPR014811">
    <property type="entry name" value="ArgoL1"/>
</dbReference>
<evidence type="ECO:0000313" key="3">
    <source>
        <dbReference type="Proteomes" id="UP000521872"/>
    </source>
</evidence>
<evidence type="ECO:0000313" key="2">
    <source>
        <dbReference type="EMBL" id="KAF4614980.1"/>
    </source>
</evidence>
<sequence>MANNTRDIRLQTNSFSINRLPDKSYDQYSGDFRPVLDARLRIKKVKLLTKMQEIYGSIFTNRILYDGQSIAYVPEGMRPLSGNFYVSLAVDKQGTPLDVGKKGYYEIKMTLTAGDKIYPNRVVSYYAQRDVARATVATNLLQMIFRASVNQNEAQNARAYFLEKGRLPIDGTGLELYRGIFQSVRPVIGKMILTIDTCTAAVHKSGRLLELAFEVLGTQAQDIRRLQLQKRDKDFRILEDFFKKLRVQVTTSSTKSRTKTIYGLVPQAGEYEFEKNGQVTTVKQHYMEAHNTRIQAPLAFGVLLSPKNKEFQDVVPAELVSVLPNQLHKKKLSENLTRAMVKFSTMKPQERLSRITDAANDNTRFQPVRESGVDLARTPMLVNAKIITTPEVQFRQPLKFGNGAWNAVGQNFNEAKSLPFWAVVNFTRIPRSTVDRNMETLATCCMNLGMQVSGPPNHIEGNCNDVFKTLDSLLQNFEAHVKSQRGEVEAARRRLIIIIIVPREGASVRHAVKHWGDVMRGILTQCVKEDKLNFRNQNAANQYWNNIALKVNARRGGINFLCKSIAILELGRSRCIYLGADVAHPMPGMSKPSVASIVYSLDQYGAKYAAVTGIQPARMEKIEQLEQFVYKALDNFGSVTKGPAVRLVFFRDGLSEGEFEATGRAEIKDIESAVEALYTKRNVPKENWPAITYIVVGKRHHTVLFPETPSHGDARTGNALAGSLVDGGITHPVFKDFYLQSHSAIQGTSRSSHYIVLRDDIFQSITRPEKGGLSMIQDMSFSLCHVYAKATRSVSIPAPVYYADLVCARGQFHFHPDASTQLEVDNMSVSSDGAPNPISDITPWLPYFRPIHHDLNNSMYFL</sequence>
<dbReference type="PANTHER" id="PTHR22891">
    <property type="entry name" value="EUKARYOTIC TRANSLATION INITIATION FACTOR 2C"/>
    <property type="match status" value="1"/>
</dbReference>
<dbReference type="InterPro" id="IPR003100">
    <property type="entry name" value="PAZ_dom"/>
</dbReference>
<dbReference type="Gene3D" id="3.30.420.10">
    <property type="entry name" value="Ribonuclease H-like superfamily/Ribonuclease H"/>
    <property type="match status" value="1"/>
</dbReference>
<dbReference type="PROSITE" id="PS50822">
    <property type="entry name" value="PIWI"/>
    <property type="match status" value="1"/>
</dbReference>
<dbReference type="InterPro" id="IPR003165">
    <property type="entry name" value="Piwi"/>
</dbReference>
<dbReference type="Pfam" id="PF08699">
    <property type="entry name" value="ArgoL1"/>
    <property type="match status" value="1"/>
</dbReference>
<dbReference type="AlphaFoldDB" id="A0A8H4QQL5"/>
<comment type="caution">
    <text evidence="2">The sequence shown here is derived from an EMBL/GenBank/DDBJ whole genome shotgun (WGS) entry which is preliminary data.</text>
</comment>
<dbReference type="Proteomes" id="UP000521872">
    <property type="component" value="Unassembled WGS sequence"/>
</dbReference>
<evidence type="ECO:0000259" key="1">
    <source>
        <dbReference type="PROSITE" id="PS50822"/>
    </source>
</evidence>
<dbReference type="InterPro" id="IPR036397">
    <property type="entry name" value="RNaseH_sf"/>
</dbReference>
<name>A0A8H4QQL5_9AGAR</name>
<accession>A0A8H4QQL5</accession>
<reference evidence="2 3" key="1">
    <citation type="submission" date="2019-12" db="EMBL/GenBank/DDBJ databases">
        <authorList>
            <person name="Floudas D."/>
            <person name="Bentzer J."/>
            <person name="Ahren D."/>
            <person name="Johansson T."/>
            <person name="Persson P."/>
            <person name="Tunlid A."/>
        </authorList>
    </citation>
    <scope>NUCLEOTIDE SEQUENCE [LARGE SCALE GENOMIC DNA]</scope>
    <source>
        <strain evidence="2 3">CBS 102.39</strain>
    </source>
</reference>
<gene>
    <name evidence="2" type="ORF">D9613_003305</name>
</gene>
<dbReference type="SMART" id="SM01163">
    <property type="entry name" value="DUF1785"/>
    <property type="match status" value="1"/>
</dbReference>
<dbReference type="Pfam" id="PF02171">
    <property type="entry name" value="Piwi"/>
    <property type="match status" value="1"/>
</dbReference>
<dbReference type="Pfam" id="PF02170">
    <property type="entry name" value="PAZ"/>
    <property type="match status" value="1"/>
</dbReference>
<proteinExistence type="predicted"/>
<feature type="domain" description="Piwi" evidence="1">
    <location>
        <begin position="496"/>
        <end position="815"/>
    </location>
</feature>
<dbReference type="SUPFAM" id="SSF53098">
    <property type="entry name" value="Ribonuclease H-like"/>
    <property type="match status" value="1"/>
</dbReference>
<dbReference type="EMBL" id="JAACJL010000044">
    <property type="protein sequence ID" value="KAF4614980.1"/>
    <property type="molecule type" value="Genomic_DNA"/>
</dbReference>
<keyword evidence="3" id="KW-1185">Reference proteome</keyword>
<dbReference type="SMART" id="SM00950">
    <property type="entry name" value="Piwi"/>
    <property type="match status" value="1"/>
</dbReference>
<dbReference type="Gene3D" id="2.170.260.10">
    <property type="entry name" value="paz domain"/>
    <property type="match status" value="1"/>
</dbReference>
<protein>
    <recommendedName>
        <fullName evidence="1">Piwi domain-containing protein</fullName>
    </recommendedName>
</protein>
<dbReference type="GO" id="GO:0003723">
    <property type="term" value="F:RNA binding"/>
    <property type="evidence" value="ECO:0007669"/>
    <property type="project" value="InterPro"/>
</dbReference>
<organism evidence="2 3">
    <name type="scientific">Agrocybe pediades</name>
    <dbReference type="NCBI Taxonomy" id="84607"/>
    <lineage>
        <taxon>Eukaryota</taxon>
        <taxon>Fungi</taxon>
        <taxon>Dikarya</taxon>
        <taxon>Basidiomycota</taxon>
        <taxon>Agaricomycotina</taxon>
        <taxon>Agaricomycetes</taxon>
        <taxon>Agaricomycetidae</taxon>
        <taxon>Agaricales</taxon>
        <taxon>Agaricineae</taxon>
        <taxon>Strophariaceae</taxon>
        <taxon>Agrocybe</taxon>
    </lineage>
</organism>